<dbReference type="EMBL" id="JBAWTH010000274">
    <property type="protein sequence ID" value="KAL2272210.1"/>
    <property type="molecule type" value="Genomic_DNA"/>
</dbReference>
<comment type="caution">
    <text evidence="2">The sequence shown here is derived from an EMBL/GenBank/DDBJ whole genome shotgun (WGS) entry which is preliminary data.</text>
</comment>
<evidence type="ECO:0000256" key="1">
    <source>
        <dbReference type="SAM" id="MobiDB-lite"/>
    </source>
</evidence>
<gene>
    <name evidence="2" type="ORF">FJTKL_07374</name>
</gene>
<evidence type="ECO:0000313" key="2">
    <source>
        <dbReference type="EMBL" id="KAL2272210.1"/>
    </source>
</evidence>
<evidence type="ECO:0000313" key="3">
    <source>
        <dbReference type="Proteomes" id="UP001600888"/>
    </source>
</evidence>
<sequence length="402" mass="42901">MFTLSKCFIRSYHPPSQTFLDLVDDPEPGDTSSDAVPRLRLRAGYRKLRPAVDILADPVARDTDQPHARRTTRIFESGASNTITFWPPAAGEADDTFTDPALLEELLRVVNPPKHAGTVKGAWDERSLVYSTGSGPGRDGGMQALVFVSFDPGICLPGLKQWGDGRRDSGYRSGNQKEEDNTGIPHWPSGHAGENMRCYDDAGKGKGKQQEPASPQMEEDDDEPVSSPPQSTGYYDGWTPEATFEWGVKVPNADDRSERGRAAGDAAASRDDVSSGQRGGDGGDGDGDLDGTGWNEDAEADAEAEAEAESVPLLGIGFGPGFSFSSAYAGNGASGGWGGASTSQQPEPREALAATRTSQVAGWKWAKTGPAMWREIASGFNGLPDFTSPRMRRGGERDAGQQ</sequence>
<dbReference type="Proteomes" id="UP001600888">
    <property type="component" value="Unassembled WGS sequence"/>
</dbReference>
<feature type="compositionally biased region" description="Basic and acidic residues" evidence="1">
    <location>
        <begin position="163"/>
        <end position="180"/>
    </location>
</feature>
<feature type="region of interest" description="Disordered" evidence="1">
    <location>
        <begin position="158"/>
        <end position="307"/>
    </location>
</feature>
<feature type="compositionally biased region" description="Basic and acidic residues" evidence="1">
    <location>
        <begin position="393"/>
        <end position="402"/>
    </location>
</feature>
<protein>
    <submittedName>
        <fullName evidence="2">Uncharacterized protein</fullName>
    </submittedName>
</protein>
<proteinExistence type="predicted"/>
<accession>A0ABR4DPD5</accession>
<feature type="region of interest" description="Disordered" evidence="1">
    <location>
        <begin position="333"/>
        <end position="360"/>
    </location>
</feature>
<keyword evidence="3" id="KW-1185">Reference proteome</keyword>
<organism evidence="2 3">
    <name type="scientific">Diaporthe vaccinii</name>
    <dbReference type="NCBI Taxonomy" id="105482"/>
    <lineage>
        <taxon>Eukaryota</taxon>
        <taxon>Fungi</taxon>
        <taxon>Dikarya</taxon>
        <taxon>Ascomycota</taxon>
        <taxon>Pezizomycotina</taxon>
        <taxon>Sordariomycetes</taxon>
        <taxon>Sordariomycetidae</taxon>
        <taxon>Diaporthales</taxon>
        <taxon>Diaporthaceae</taxon>
        <taxon>Diaporthe</taxon>
        <taxon>Diaporthe eres species complex</taxon>
    </lineage>
</organism>
<name>A0ABR4DPD5_9PEZI</name>
<feature type="compositionally biased region" description="Acidic residues" evidence="1">
    <location>
        <begin position="296"/>
        <end position="307"/>
    </location>
</feature>
<feature type="compositionally biased region" description="Basic and acidic residues" evidence="1">
    <location>
        <begin position="252"/>
        <end position="273"/>
    </location>
</feature>
<feature type="region of interest" description="Disordered" evidence="1">
    <location>
        <begin position="379"/>
        <end position="402"/>
    </location>
</feature>
<reference evidence="2 3" key="1">
    <citation type="submission" date="2024-03" db="EMBL/GenBank/DDBJ databases">
        <title>A high-quality draft genome sequence of Diaporthe vaccinii, a causative agent of upright dieback and viscid rot disease in cranberry plants.</title>
        <authorList>
            <person name="Sarrasin M."/>
            <person name="Lang B.F."/>
            <person name="Burger G."/>
        </authorList>
    </citation>
    <scope>NUCLEOTIDE SEQUENCE [LARGE SCALE GENOMIC DNA]</scope>
    <source>
        <strain evidence="2 3">IS7</strain>
    </source>
</reference>